<evidence type="ECO:0000313" key="4">
    <source>
        <dbReference type="Proteomes" id="UP001295794"/>
    </source>
</evidence>
<dbReference type="AlphaFoldDB" id="A0AAD2H1U0"/>
<keyword evidence="4" id="KW-1185">Reference proteome</keyword>
<dbReference type="InterPro" id="IPR008906">
    <property type="entry name" value="HATC_C_dom"/>
</dbReference>
<dbReference type="SUPFAM" id="SSF53098">
    <property type="entry name" value="Ribonuclease H-like"/>
    <property type="match status" value="1"/>
</dbReference>
<dbReference type="GO" id="GO:0046983">
    <property type="term" value="F:protein dimerization activity"/>
    <property type="evidence" value="ECO:0007669"/>
    <property type="project" value="InterPro"/>
</dbReference>
<proteinExistence type="predicted"/>
<dbReference type="InterPro" id="IPR012337">
    <property type="entry name" value="RNaseH-like_sf"/>
</dbReference>
<gene>
    <name evidence="3" type="ORF">MYCIT1_LOCUS10743</name>
</gene>
<feature type="region of interest" description="Disordered" evidence="1">
    <location>
        <begin position="46"/>
        <end position="80"/>
    </location>
</feature>
<sequence length="229" mass="26386">MMLDPLQKFNYFAAQWSDDLMREVVDTAEKIFKFYWLKAGGAQSEKNCPQKKARTNKYKSLASDDEDDVPTRVQPPAAPNVDVSRPWSQDFRKYIELEDEIVPEGTNVIDWWSRNHQRFHPGWRLLALDYLAIQAASVSCERAFSSSGITISDRRNRLKGDIVEALQFLKCSFREDLLIREFLNSDNEPLLILEDNSADSALDGFRVWDDCLADEPDEGEDDEDIQITV</sequence>
<feature type="domain" description="HAT C-terminal dimerisation" evidence="2">
    <location>
        <begin position="94"/>
        <end position="170"/>
    </location>
</feature>
<evidence type="ECO:0000256" key="1">
    <source>
        <dbReference type="SAM" id="MobiDB-lite"/>
    </source>
</evidence>
<dbReference type="PANTHER" id="PTHR23272:SF184">
    <property type="entry name" value="OS03G0311250 PROTEIN"/>
    <property type="match status" value="1"/>
</dbReference>
<evidence type="ECO:0000259" key="2">
    <source>
        <dbReference type="Pfam" id="PF05699"/>
    </source>
</evidence>
<organism evidence="3 4">
    <name type="scientific">Mycena citricolor</name>
    <dbReference type="NCBI Taxonomy" id="2018698"/>
    <lineage>
        <taxon>Eukaryota</taxon>
        <taxon>Fungi</taxon>
        <taxon>Dikarya</taxon>
        <taxon>Basidiomycota</taxon>
        <taxon>Agaricomycotina</taxon>
        <taxon>Agaricomycetes</taxon>
        <taxon>Agaricomycetidae</taxon>
        <taxon>Agaricales</taxon>
        <taxon>Marasmiineae</taxon>
        <taxon>Mycenaceae</taxon>
        <taxon>Mycena</taxon>
    </lineage>
</organism>
<dbReference type="EMBL" id="CAVNYO010000136">
    <property type="protein sequence ID" value="CAK5267868.1"/>
    <property type="molecule type" value="Genomic_DNA"/>
</dbReference>
<name>A0AAD2H1U0_9AGAR</name>
<reference evidence="3" key="1">
    <citation type="submission" date="2023-11" db="EMBL/GenBank/DDBJ databases">
        <authorList>
            <person name="De Vega J J."/>
            <person name="De Vega J J."/>
        </authorList>
    </citation>
    <scope>NUCLEOTIDE SEQUENCE</scope>
</reference>
<accession>A0AAD2H1U0</accession>
<dbReference type="PANTHER" id="PTHR23272">
    <property type="entry name" value="BED FINGER-RELATED"/>
    <property type="match status" value="1"/>
</dbReference>
<evidence type="ECO:0000313" key="3">
    <source>
        <dbReference type="EMBL" id="CAK5267868.1"/>
    </source>
</evidence>
<dbReference type="Pfam" id="PF05699">
    <property type="entry name" value="Dimer_Tnp_hAT"/>
    <property type="match status" value="1"/>
</dbReference>
<comment type="caution">
    <text evidence="3">The sequence shown here is derived from an EMBL/GenBank/DDBJ whole genome shotgun (WGS) entry which is preliminary data.</text>
</comment>
<protein>
    <recommendedName>
        <fullName evidence="2">HAT C-terminal dimerisation domain-containing protein</fullName>
    </recommendedName>
</protein>
<dbReference type="Proteomes" id="UP001295794">
    <property type="component" value="Unassembled WGS sequence"/>
</dbReference>